<dbReference type="AlphaFoldDB" id="A0A1G9XNS1"/>
<feature type="binding site" evidence="3">
    <location>
        <position position="54"/>
    </location>
    <ligand>
        <name>Mg(2+)</name>
        <dbReference type="ChEBI" id="CHEBI:18420"/>
        <label>1</label>
    </ligand>
</feature>
<evidence type="ECO:0000256" key="1">
    <source>
        <dbReference type="ARBA" id="ARBA00010702"/>
    </source>
</evidence>
<keyword evidence="2 4" id="KW-0378">Hydrolase</keyword>
<dbReference type="RefSeq" id="WP_093208445.1">
    <property type="nucleotide sequence ID" value="NZ_FNGS01000011.1"/>
</dbReference>
<reference evidence="4 5" key="1">
    <citation type="submission" date="2016-10" db="EMBL/GenBank/DDBJ databases">
        <authorList>
            <person name="de Groot N.N."/>
        </authorList>
    </citation>
    <scope>NUCLEOTIDE SEQUENCE [LARGE SCALE GENOMIC DNA]</scope>
    <source>
        <strain evidence="4 5">DSM 21668</strain>
    </source>
</reference>
<dbReference type="OrthoDB" id="9798107at2"/>
<gene>
    <name evidence="4" type="ORF">SAMN04488090_4698</name>
</gene>
<evidence type="ECO:0000256" key="3">
    <source>
        <dbReference type="PIRSR" id="PIRSR605502-1"/>
    </source>
</evidence>
<dbReference type="GO" id="GO:0016787">
    <property type="term" value="F:hydrolase activity"/>
    <property type="evidence" value="ECO:0007669"/>
    <property type="project" value="UniProtKB-KW"/>
</dbReference>
<dbReference type="Gene3D" id="1.10.4080.10">
    <property type="entry name" value="ADP-ribosylation/Crystallin J1"/>
    <property type="match status" value="1"/>
</dbReference>
<dbReference type="Proteomes" id="UP000198901">
    <property type="component" value="Unassembled WGS sequence"/>
</dbReference>
<dbReference type="InterPro" id="IPR036705">
    <property type="entry name" value="Ribosyl_crysJ1_sf"/>
</dbReference>
<name>A0A1G9XNS1_9BACT</name>
<accession>A0A1G9XNS1</accession>
<dbReference type="GO" id="GO:0046872">
    <property type="term" value="F:metal ion binding"/>
    <property type="evidence" value="ECO:0007669"/>
    <property type="project" value="UniProtKB-KW"/>
</dbReference>
<dbReference type="EMBL" id="FNGS01000011">
    <property type="protein sequence ID" value="SDM98482.1"/>
    <property type="molecule type" value="Genomic_DNA"/>
</dbReference>
<keyword evidence="5" id="KW-1185">Reference proteome</keyword>
<feature type="binding site" evidence="3">
    <location>
        <position position="273"/>
    </location>
    <ligand>
        <name>Mg(2+)</name>
        <dbReference type="ChEBI" id="CHEBI:18420"/>
        <label>1</label>
    </ligand>
</feature>
<evidence type="ECO:0000313" key="4">
    <source>
        <dbReference type="EMBL" id="SDM98482.1"/>
    </source>
</evidence>
<sequence length="326" mass="35173">MTPTQIQGFLLGTAVGDAMGVPVEFTTRKFLKEKPVSGMRGYGTHHQPPGTWSDDSALTYQTTESLIGGQIDYAGLAQRFLNWYLYAHWTANGTVFDVGIATRNALDRLEQGVEPILAGETHELCNGNGSLMRILPLAFFFRSVHGAGFSQAERFQLVRNVSSITHGHIRSAIACFILVEFAGLLLDGLSKEAAFAGIQSGLPAFLETQAPADELELFHRILAEDLASFPESDIYSSGYVLHSLEASLWSLLTTSSFQEALLRGVNLAGDADTTGSVTGGLAGLYYGTDGIPAEWLAPLARKEDIRQLSDRFTASLLPPANGAPFN</sequence>
<organism evidence="4 5">
    <name type="scientific">Siphonobacter aquaeclarae</name>
    <dbReference type="NCBI Taxonomy" id="563176"/>
    <lineage>
        <taxon>Bacteria</taxon>
        <taxon>Pseudomonadati</taxon>
        <taxon>Bacteroidota</taxon>
        <taxon>Cytophagia</taxon>
        <taxon>Cytophagales</taxon>
        <taxon>Cytophagaceae</taxon>
        <taxon>Siphonobacter</taxon>
    </lineage>
</organism>
<feature type="binding site" evidence="3">
    <location>
        <position position="53"/>
    </location>
    <ligand>
        <name>Mg(2+)</name>
        <dbReference type="ChEBI" id="CHEBI:18420"/>
        <label>1</label>
    </ligand>
</feature>
<keyword evidence="3" id="KW-0460">Magnesium</keyword>
<feature type="binding site" evidence="3">
    <location>
        <position position="55"/>
    </location>
    <ligand>
        <name>Mg(2+)</name>
        <dbReference type="ChEBI" id="CHEBI:18420"/>
        <label>1</label>
    </ligand>
</feature>
<dbReference type="PANTHER" id="PTHR16222:SF24">
    <property type="entry name" value="ADP-RIBOSYLHYDROLASE ARH3"/>
    <property type="match status" value="1"/>
</dbReference>
<protein>
    <submittedName>
        <fullName evidence="4">ADP-ribosylglycohydrolase</fullName>
    </submittedName>
</protein>
<comment type="cofactor">
    <cofactor evidence="3">
        <name>Mg(2+)</name>
        <dbReference type="ChEBI" id="CHEBI:18420"/>
    </cofactor>
    <text evidence="3">Binds 2 magnesium ions per subunit.</text>
</comment>
<proteinExistence type="inferred from homology"/>
<feature type="binding site" evidence="3">
    <location>
        <position position="272"/>
    </location>
    <ligand>
        <name>Mg(2+)</name>
        <dbReference type="ChEBI" id="CHEBI:18420"/>
        <label>1</label>
    </ligand>
</feature>
<keyword evidence="3" id="KW-0479">Metal-binding</keyword>
<dbReference type="STRING" id="563176.SAMN04488090_4698"/>
<dbReference type="InterPro" id="IPR005502">
    <property type="entry name" value="Ribosyl_crysJ1"/>
</dbReference>
<dbReference type="Pfam" id="PF03747">
    <property type="entry name" value="ADP_ribosyl_GH"/>
    <property type="match status" value="1"/>
</dbReference>
<evidence type="ECO:0000313" key="5">
    <source>
        <dbReference type="Proteomes" id="UP000198901"/>
    </source>
</evidence>
<comment type="similarity">
    <text evidence="1">Belongs to the ADP-ribosylglycohydrolase family.</text>
</comment>
<dbReference type="PANTHER" id="PTHR16222">
    <property type="entry name" value="ADP-RIBOSYLGLYCOHYDROLASE"/>
    <property type="match status" value="1"/>
</dbReference>
<dbReference type="InterPro" id="IPR050792">
    <property type="entry name" value="ADP-ribosylglycohydrolase"/>
</dbReference>
<dbReference type="SUPFAM" id="SSF101478">
    <property type="entry name" value="ADP-ribosylglycohydrolase"/>
    <property type="match status" value="1"/>
</dbReference>
<evidence type="ECO:0000256" key="2">
    <source>
        <dbReference type="ARBA" id="ARBA00022801"/>
    </source>
</evidence>
<feature type="binding site" evidence="3">
    <location>
        <position position="270"/>
    </location>
    <ligand>
        <name>Mg(2+)</name>
        <dbReference type="ChEBI" id="CHEBI:18420"/>
        <label>1</label>
    </ligand>
</feature>